<evidence type="ECO:0000256" key="5">
    <source>
        <dbReference type="ARBA" id="ARBA00022827"/>
    </source>
</evidence>
<dbReference type="InterPro" id="IPR002938">
    <property type="entry name" value="FAD-bd"/>
</dbReference>
<dbReference type="Pfam" id="PF01266">
    <property type="entry name" value="DAO"/>
    <property type="match status" value="1"/>
</dbReference>
<dbReference type="GO" id="GO:0006744">
    <property type="term" value="P:ubiquinone biosynthetic process"/>
    <property type="evidence" value="ECO:0007669"/>
    <property type="project" value="UniProtKB-UniPathway"/>
</dbReference>
<dbReference type="RefSeq" id="WP_149435054.1">
    <property type="nucleotide sequence ID" value="NZ_VTPX01000004.1"/>
</dbReference>
<evidence type="ECO:0000256" key="3">
    <source>
        <dbReference type="ARBA" id="ARBA00005349"/>
    </source>
</evidence>
<organism evidence="11 12">
    <name type="scientific">Salinicola corii</name>
    <dbReference type="NCBI Taxonomy" id="2606937"/>
    <lineage>
        <taxon>Bacteria</taxon>
        <taxon>Pseudomonadati</taxon>
        <taxon>Pseudomonadota</taxon>
        <taxon>Gammaproteobacteria</taxon>
        <taxon>Oceanospirillales</taxon>
        <taxon>Halomonadaceae</taxon>
        <taxon>Salinicola</taxon>
    </lineage>
</organism>
<feature type="domain" description="FAD dependent oxidoreductase" evidence="9">
    <location>
        <begin position="7"/>
        <end position="44"/>
    </location>
</feature>
<evidence type="ECO:0000259" key="9">
    <source>
        <dbReference type="Pfam" id="PF01266"/>
    </source>
</evidence>
<comment type="similarity">
    <text evidence="3">Belongs to the UbiH/COQ6 family.</text>
</comment>
<comment type="caution">
    <text evidence="11">The sequence shown here is derived from an EMBL/GenBank/DDBJ whole genome shotgun (WGS) entry which is preliminary data.</text>
</comment>
<dbReference type="NCBIfam" id="TIGR01988">
    <property type="entry name" value="Ubi-OHases"/>
    <property type="match status" value="1"/>
</dbReference>
<dbReference type="InterPro" id="IPR018168">
    <property type="entry name" value="Ubi_Hdrlase_CS"/>
</dbReference>
<name>A0A640WEP8_9GAMM</name>
<dbReference type="GO" id="GO:0071949">
    <property type="term" value="F:FAD binding"/>
    <property type="evidence" value="ECO:0007669"/>
    <property type="project" value="InterPro"/>
</dbReference>
<keyword evidence="7" id="KW-0503">Monooxygenase</keyword>
<evidence type="ECO:0000256" key="2">
    <source>
        <dbReference type="ARBA" id="ARBA00004749"/>
    </source>
</evidence>
<accession>A0A640WEP8</accession>
<dbReference type="EMBL" id="VTPX01000004">
    <property type="protein sequence ID" value="KAA0018629.1"/>
    <property type="molecule type" value="Genomic_DNA"/>
</dbReference>
<keyword evidence="5" id="KW-0274">FAD</keyword>
<dbReference type="UniPathway" id="UPA00232"/>
<gene>
    <name evidence="11" type="ORF">F0A16_08955</name>
</gene>
<dbReference type="AlphaFoldDB" id="A0A640WEP8"/>
<sequence length="424" mass="45640">MDPSESDVIIVGGGIVGSTLALLLGEAGWRVAVVDAAPTPGSDARLGQGKPALRVSALTAASQRLLMALDVWPWVASRRVSAYRGMQVWDAEGSGEIDFDADEVGGDALGHIVENDLLLAGLTRRLRSLPNVEWLHEARVTGYERRQSVACDGIRHDSDAVITLDDGSQRRAPLIVGADGAHSPLRTMAGIPVSERETGQAAVVTTVRTAVGHGAVARQAFLASGPLAFLPLAIDGRDDHCSIVWSTTPVEARRLTALADTDEGRAQLGIELARGLGERLGDVEVIDATPHFPITQRHAQRYVDDGLALVGDAAHSLHPLAGQGVNLGLMDAAVLAEEWVRARRRGAAPGDRRILVRYERRRRNENAAMLAAMQGFQRLFGSRQPALRLARNWGLSGVNRLMPVKRLLIRQALGEYGDLPERCR</sequence>
<comment type="subunit">
    <text evidence="8">Component of the Ubi complex metabolon, which regroups five ubiquinone biosynthesis proteins (UbiE, UbiF, UbiG, UbiH and UbiI) and two accessory factors (UbiK and the lipid-binding protein UbiJ).</text>
</comment>
<evidence type="ECO:0000256" key="8">
    <source>
        <dbReference type="ARBA" id="ARBA00065734"/>
    </source>
</evidence>
<dbReference type="FunFam" id="3.50.50.60:FF:000021">
    <property type="entry name" value="Ubiquinone biosynthesis monooxygenase COQ6"/>
    <property type="match status" value="1"/>
</dbReference>
<keyword evidence="12" id="KW-1185">Reference proteome</keyword>
<dbReference type="PANTHER" id="PTHR43876">
    <property type="entry name" value="UBIQUINONE BIOSYNTHESIS MONOOXYGENASE COQ6, MITOCHONDRIAL"/>
    <property type="match status" value="1"/>
</dbReference>
<evidence type="ECO:0000256" key="7">
    <source>
        <dbReference type="ARBA" id="ARBA00023033"/>
    </source>
</evidence>
<dbReference type="InterPro" id="IPR006076">
    <property type="entry name" value="FAD-dep_OxRdtase"/>
</dbReference>
<protein>
    <submittedName>
        <fullName evidence="11">FAD-dependent oxidoreductase</fullName>
    </submittedName>
</protein>
<feature type="domain" description="FAD-binding" evidence="10">
    <location>
        <begin position="138"/>
        <end position="369"/>
    </location>
</feature>
<comment type="cofactor">
    <cofactor evidence="1">
        <name>FAD</name>
        <dbReference type="ChEBI" id="CHEBI:57692"/>
    </cofactor>
</comment>
<dbReference type="Proteomes" id="UP000466024">
    <property type="component" value="Unassembled WGS sequence"/>
</dbReference>
<dbReference type="GO" id="GO:0004497">
    <property type="term" value="F:monooxygenase activity"/>
    <property type="evidence" value="ECO:0007669"/>
    <property type="project" value="UniProtKB-KW"/>
</dbReference>
<dbReference type="InterPro" id="IPR010971">
    <property type="entry name" value="UbiH/COQ6"/>
</dbReference>
<dbReference type="PANTHER" id="PTHR43876:SF7">
    <property type="entry name" value="UBIQUINONE BIOSYNTHESIS MONOOXYGENASE COQ6, MITOCHONDRIAL"/>
    <property type="match status" value="1"/>
</dbReference>
<dbReference type="SUPFAM" id="SSF51905">
    <property type="entry name" value="FAD/NAD(P)-binding domain"/>
    <property type="match status" value="1"/>
</dbReference>
<evidence type="ECO:0000256" key="1">
    <source>
        <dbReference type="ARBA" id="ARBA00001974"/>
    </source>
</evidence>
<comment type="pathway">
    <text evidence="2">Cofactor biosynthesis; ubiquinone biosynthesis.</text>
</comment>
<evidence type="ECO:0000313" key="11">
    <source>
        <dbReference type="EMBL" id="KAA0018629.1"/>
    </source>
</evidence>
<dbReference type="GO" id="GO:0110142">
    <property type="term" value="C:ubiquinone biosynthesis complex"/>
    <property type="evidence" value="ECO:0007669"/>
    <property type="project" value="UniProtKB-ARBA"/>
</dbReference>
<proteinExistence type="inferred from homology"/>
<evidence type="ECO:0000256" key="4">
    <source>
        <dbReference type="ARBA" id="ARBA00022630"/>
    </source>
</evidence>
<dbReference type="InterPro" id="IPR051205">
    <property type="entry name" value="UbiH/COQ6_monooxygenase"/>
</dbReference>
<keyword evidence="4" id="KW-0285">Flavoprotein</keyword>
<dbReference type="Pfam" id="PF01494">
    <property type="entry name" value="FAD_binding_3"/>
    <property type="match status" value="1"/>
</dbReference>
<reference evidence="11 12" key="1">
    <citation type="submission" date="2019-08" db="EMBL/GenBank/DDBJ databases">
        <title>Bioinformatics analysis of the strain L3 and L5.</title>
        <authorList>
            <person name="Li X."/>
        </authorList>
    </citation>
    <scope>NUCLEOTIDE SEQUENCE [LARGE SCALE GENOMIC DNA]</scope>
    <source>
        <strain evidence="11 12">L3</strain>
    </source>
</reference>
<dbReference type="InterPro" id="IPR036188">
    <property type="entry name" value="FAD/NAD-bd_sf"/>
</dbReference>
<dbReference type="PRINTS" id="PR00420">
    <property type="entry name" value="RNGMNOXGNASE"/>
</dbReference>
<dbReference type="PROSITE" id="PS01304">
    <property type="entry name" value="UBIH"/>
    <property type="match status" value="1"/>
</dbReference>
<evidence type="ECO:0000259" key="10">
    <source>
        <dbReference type="Pfam" id="PF01494"/>
    </source>
</evidence>
<dbReference type="GO" id="GO:0016705">
    <property type="term" value="F:oxidoreductase activity, acting on paired donors, with incorporation or reduction of molecular oxygen"/>
    <property type="evidence" value="ECO:0007669"/>
    <property type="project" value="InterPro"/>
</dbReference>
<keyword evidence="6" id="KW-0560">Oxidoreductase</keyword>
<dbReference type="Gene3D" id="3.50.50.60">
    <property type="entry name" value="FAD/NAD(P)-binding domain"/>
    <property type="match status" value="2"/>
</dbReference>
<evidence type="ECO:0000256" key="6">
    <source>
        <dbReference type="ARBA" id="ARBA00023002"/>
    </source>
</evidence>
<evidence type="ECO:0000313" key="12">
    <source>
        <dbReference type="Proteomes" id="UP000466024"/>
    </source>
</evidence>